<organism evidence="1 2">
    <name type="scientific">Caenorhabditis auriculariae</name>
    <dbReference type="NCBI Taxonomy" id="2777116"/>
    <lineage>
        <taxon>Eukaryota</taxon>
        <taxon>Metazoa</taxon>
        <taxon>Ecdysozoa</taxon>
        <taxon>Nematoda</taxon>
        <taxon>Chromadorea</taxon>
        <taxon>Rhabditida</taxon>
        <taxon>Rhabditina</taxon>
        <taxon>Rhabditomorpha</taxon>
        <taxon>Rhabditoidea</taxon>
        <taxon>Rhabditidae</taxon>
        <taxon>Peloderinae</taxon>
        <taxon>Caenorhabditis</taxon>
    </lineage>
</organism>
<gene>
    <name evidence="1" type="ORF">CAUJ_LOCUS15864</name>
</gene>
<sequence>MEIYISLCVHETIAGSDVAVQNADVMEVTIANQFPRAGSDPELQLRDHAFDKRRLPQECTKKPTGTLTTATVQKTEEKAADTSPRMKWNRIEGRFNLKMLLMIALLNACYADSTQSCCKRPMYAYGSGDAKPSECTSEKVKCTEALVYVDQGRGNGPVCLFLLAAEKSSTITLIKTDVNVKFLKEIIHKGPGKFLSIMKKK</sequence>
<dbReference type="EMBL" id="CAJGYM010000220">
    <property type="protein sequence ID" value="CAD6199965.1"/>
    <property type="molecule type" value="Genomic_DNA"/>
</dbReference>
<reference evidence="1" key="1">
    <citation type="submission" date="2020-10" db="EMBL/GenBank/DDBJ databases">
        <authorList>
            <person name="Kikuchi T."/>
        </authorList>
    </citation>
    <scope>NUCLEOTIDE SEQUENCE</scope>
    <source>
        <strain evidence="1">NKZ352</strain>
    </source>
</reference>
<dbReference type="Proteomes" id="UP000835052">
    <property type="component" value="Unassembled WGS sequence"/>
</dbReference>
<accession>A0A8S1HWV1</accession>
<proteinExistence type="predicted"/>
<name>A0A8S1HWV1_9PELO</name>
<evidence type="ECO:0000313" key="1">
    <source>
        <dbReference type="EMBL" id="CAD6199965.1"/>
    </source>
</evidence>
<dbReference type="AlphaFoldDB" id="A0A8S1HWV1"/>
<protein>
    <submittedName>
        <fullName evidence="1">Uncharacterized protein</fullName>
    </submittedName>
</protein>
<comment type="caution">
    <text evidence="1">The sequence shown here is derived from an EMBL/GenBank/DDBJ whole genome shotgun (WGS) entry which is preliminary data.</text>
</comment>
<evidence type="ECO:0000313" key="2">
    <source>
        <dbReference type="Proteomes" id="UP000835052"/>
    </source>
</evidence>
<keyword evidence="2" id="KW-1185">Reference proteome</keyword>